<keyword evidence="18" id="KW-1185">Reference proteome</keyword>
<evidence type="ECO:0000256" key="11">
    <source>
        <dbReference type="ARBA" id="ARBA00022838"/>
    </source>
</evidence>
<evidence type="ECO:0000256" key="8">
    <source>
        <dbReference type="ARBA" id="ARBA00022618"/>
    </source>
</evidence>
<sequence>MTTPIPPNPPRWEPTTDPSSIEIPGLDTTASVNDQLDQIDQLITIKLQNIDANFSRIQHLMSTRLLPAIKRYAVNTEPVREAANFWTTFYEQAAQVRVPRYDEEYSSQEQVSESTAEPASEEEFSEQADVTPTRSRTYDPNVTASENSFMPGEGAVSSTPATMSRNRMVYSSEDSIISDTTDEQPSWAASLESPLVRIDRELQNFSKEDASRIPTASADTSQADDSLQPNDTFEEENTINQYPSKGKGKELSLLQDVLRQNAKGSAAPTPRAGSTKVSPLRLKQKTPVAKGVSAYTAPKSSEWTSMVASPRRQRYERSPRKQAPEPSTSASTLEIPSFTSPQKQTGDHFDSSFDDSADLMPQVSPPRTMQFARAPRSSMGLGILPQIGRTPGKEAADRIRKDLLGEVSRQQAFEPKEYKASFTDDTTMSSLPTPPSLARYRSNYLFGGDSAAGSSGDATFETMMKKAGLNVPLSAQSSLSTQQRSAISGGSSSSASRFGLASIAEPAHRALEPYPEEAVFQQQPQRVDTDSDSDSDSLDDDPTHHPGQPSSAFLMASSRPARDSLGSDDSFGSSNHSHDSLLDDDGDGGNQAVHPFARAAAAAEGGAQHGDDGFGFDDTFDDDDDGFDGHPDVPEEETVFGIPPAQRQVMAQRGQLRMLGEDLLQDTIGIGNQKARAGHVEESPTPWPRG</sequence>
<dbReference type="AlphaFoldDB" id="A0A5M3N7F5"/>
<keyword evidence="6" id="KW-0158">Chromosome</keyword>
<dbReference type="GO" id="GO:0044732">
    <property type="term" value="C:mitotic spindle pole body"/>
    <property type="evidence" value="ECO:0007669"/>
    <property type="project" value="TreeGrafter"/>
</dbReference>
<evidence type="ECO:0000313" key="17">
    <source>
        <dbReference type="EMBL" id="EIW87246.1"/>
    </source>
</evidence>
<feature type="region of interest" description="Disordered" evidence="16">
    <location>
        <begin position="104"/>
        <end position="137"/>
    </location>
</feature>
<evidence type="ECO:0000256" key="12">
    <source>
        <dbReference type="ARBA" id="ARBA00023212"/>
    </source>
</evidence>
<reference evidence="18" key="1">
    <citation type="journal article" date="2012" name="Science">
        <title>The Paleozoic origin of enzymatic lignin decomposition reconstructed from 31 fungal genomes.</title>
        <authorList>
            <person name="Floudas D."/>
            <person name="Binder M."/>
            <person name="Riley R."/>
            <person name="Barry K."/>
            <person name="Blanchette R.A."/>
            <person name="Henrissat B."/>
            <person name="Martinez A.T."/>
            <person name="Otillar R."/>
            <person name="Spatafora J.W."/>
            <person name="Yadav J.S."/>
            <person name="Aerts A."/>
            <person name="Benoit I."/>
            <person name="Boyd A."/>
            <person name="Carlson A."/>
            <person name="Copeland A."/>
            <person name="Coutinho P.M."/>
            <person name="de Vries R.P."/>
            <person name="Ferreira P."/>
            <person name="Findley K."/>
            <person name="Foster B."/>
            <person name="Gaskell J."/>
            <person name="Glotzer D."/>
            <person name="Gorecki P."/>
            <person name="Heitman J."/>
            <person name="Hesse C."/>
            <person name="Hori C."/>
            <person name="Igarashi K."/>
            <person name="Jurgens J.A."/>
            <person name="Kallen N."/>
            <person name="Kersten P."/>
            <person name="Kohler A."/>
            <person name="Kuees U."/>
            <person name="Kumar T.K.A."/>
            <person name="Kuo A."/>
            <person name="LaButti K."/>
            <person name="Larrondo L.F."/>
            <person name="Lindquist E."/>
            <person name="Ling A."/>
            <person name="Lombard V."/>
            <person name="Lucas S."/>
            <person name="Lundell T."/>
            <person name="Martin R."/>
            <person name="McLaughlin D.J."/>
            <person name="Morgenstern I."/>
            <person name="Morin E."/>
            <person name="Murat C."/>
            <person name="Nagy L.G."/>
            <person name="Nolan M."/>
            <person name="Ohm R.A."/>
            <person name="Patyshakuliyeva A."/>
            <person name="Rokas A."/>
            <person name="Ruiz-Duenas F.J."/>
            <person name="Sabat G."/>
            <person name="Salamov A."/>
            <person name="Samejima M."/>
            <person name="Schmutz J."/>
            <person name="Slot J.C."/>
            <person name="St John F."/>
            <person name="Stenlid J."/>
            <person name="Sun H."/>
            <person name="Sun S."/>
            <person name="Syed K."/>
            <person name="Tsang A."/>
            <person name="Wiebenga A."/>
            <person name="Young D."/>
            <person name="Pisabarro A."/>
            <person name="Eastwood D.C."/>
            <person name="Martin F."/>
            <person name="Cullen D."/>
            <person name="Grigoriev I.V."/>
            <person name="Hibbett D.S."/>
        </authorList>
    </citation>
    <scope>NUCLEOTIDE SEQUENCE [LARGE SCALE GENOMIC DNA]</scope>
    <source>
        <strain evidence="18">RWD-64-598 SS2</strain>
    </source>
</reference>
<dbReference type="OMA" id="FWTTFYE"/>
<keyword evidence="9" id="KW-0493">Microtubule</keyword>
<evidence type="ECO:0000256" key="3">
    <source>
        <dbReference type="ARBA" id="ARBA00004629"/>
    </source>
</evidence>
<dbReference type="PANTHER" id="PTHR28200">
    <property type="entry name" value="DASH COMPLEX SUBUNIT ASK1"/>
    <property type="match status" value="1"/>
</dbReference>
<keyword evidence="11" id="KW-0995">Kinetochore</keyword>
<dbReference type="GO" id="GO:0005874">
    <property type="term" value="C:microtubule"/>
    <property type="evidence" value="ECO:0007669"/>
    <property type="project" value="UniProtKB-KW"/>
</dbReference>
<dbReference type="GO" id="GO:0051301">
    <property type="term" value="P:cell division"/>
    <property type="evidence" value="ECO:0007669"/>
    <property type="project" value="UniProtKB-KW"/>
</dbReference>
<dbReference type="GO" id="GO:0042729">
    <property type="term" value="C:DASH complex"/>
    <property type="evidence" value="ECO:0007669"/>
    <property type="project" value="InterPro"/>
</dbReference>
<keyword evidence="10" id="KW-0498">Mitosis</keyword>
<gene>
    <name evidence="17" type="ORF">CONPUDRAFT_161830</name>
</gene>
<feature type="compositionally biased region" description="Acidic residues" evidence="16">
    <location>
        <begin position="530"/>
        <end position="540"/>
    </location>
</feature>
<keyword evidence="13" id="KW-0539">Nucleus</keyword>
<feature type="region of interest" description="Disordered" evidence="16">
    <location>
        <begin position="474"/>
        <end position="638"/>
    </location>
</feature>
<dbReference type="GO" id="GO:0072686">
    <property type="term" value="C:mitotic spindle"/>
    <property type="evidence" value="ECO:0007669"/>
    <property type="project" value="InterPro"/>
</dbReference>
<evidence type="ECO:0000256" key="9">
    <source>
        <dbReference type="ARBA" id="ARBA00022701"/>
    </source>
</evidence>
<dbReference type="OrthoDB" id="5573898at2759"/>
<feature type="compositionally biased region" description="Pro residues" evidence="16">
    <location>
        <begin position="1"/>
        <end position="12"/>
    </location>
</feature>
<feature type="compositionally biased region" description="Basic and acidic residues" evidence="16">
    <location>
        <begin position="313"/>
        <end position="323"/>
    </location>
</feature>
<evidence type="ECO:0000256" key="7">
    <source>
        <dbReference type="ARBA" id="ARBA00022490"/>
    </source>
</evidence>
<dbReference type="Pfam" id="PF08655">
    <property type="entry name" value="DASH_Ask1"/>
    <property type="match status" value="1"/>
</dbReference>
<feature type="compositionally biased region" description="Polar residues" evidence="16">
    <location>
        <begin position="474"/>
        <end position="484"/>
    </location>
</feature>
<feature type="compositionally biased region" description="Acidic residues" evidence="16">
    <location>
        <begin position="614"/>
        <end position="626"/>
    </location>
</feature>
<dbReference type="InterPro" id="IPR013964">
    <property type="entry name" value="DASH_Ask1"/>
</dbReference>
<name>A0A5M3N7F5_CONPW</name>
<feature type="region of interest" description="Disordered" evidence="16">
    <location>
        <begin position="206"/>
        <end position="363"/>
    </location>
</feature>
<feature type="compositionally biased region" description="Polar residues" evidence="16">
    <location>
        <begin position="325"/>
        <end position="344"/>
    </location>
</feature>
<keyword evidence="8" id="KW-0132">Cell division</keyword>
<accession>A0A5M3N7F5</accession>
<comment type="caution">
    <text evidence="17">The sequence shown here is derived from an EMBL/GenBank/DDBJ whole genome shotgun (WGS) entry which is preliminary data.</text>
</comment>
<organism evidence="17 18">
    <name type="scientific">Coniophora puteana (strain RWD-64-598)</name>
    <name type="common">Brown rot fungus</name>
    <dbReference type="NCBI Taxonomy" id="741705"/>
    <lineage>
        <taxon>Eukaryota</taxon>
        <taxon>Fungi</taxon>
        <taxon>Dikarya</taxon>
        <taxon>Basidiomycota</taxon>
        <taxon>Agaricomycotina</taxon>
        <taxon>Agaricomycetes</taxon>
        <taxon>Agaricomycetidae</taxon>
        <taxon>Boletales</taxon>
        <taxon>Coniophorineae</taxon>
        <taxon>Coniophoraceae</taxon>
        <taxon>Coniophora</taxon>
    </lineage>
</organism>
<evidence type="ECO:0000256" key="5">
    <source>
        <dbReference type="ARBA" id="ARBA00014520"/>
    </source>
</evidence>
<comment type="subcellular location">
    <subcellularLocation>
        <location evidence="3">Chromosome</location>
        <location evidence="3">Centromere</location>
        <location evidence="3">Kinetochore</location>
    </subcellularLocation>
    <subcellularLocation>
        <location evidence="2">Cytoplasm</location>
        <location evidence="2">Cytoskeleton</location>
        <location evidence="2">Spindle</location>
    </subcellularLocation>
    <subcellularLocation>
        <location evidence="1">Nucleus</location>
    </subcellularLocation>
</comment>
<keyword evidence="12" id="KW-0206">Cytoskeleton</keyword>
<evidence type="ECO:0000313" key="18">
    <source>
        <dbReference type="Proteomes" id="UP000053558"/>
    </source>
</evidence>
<keyword evidence="7" id="KW-0963">Cytoplasm</keyword>
<dbReference type="EMBL" id="JH711573">
    <property type="protein sequence ID" value="EIW87246.1"/>
    <property type="molecule type" value="Genomic_DNA"/>
</dbReference>
<feature type="compositionally biased region" description="Low complexity" evidence="16">
    <location>
        <begin position="563"/>
        <end position="575"/>
    </location>
</feature>
<evidence type="ECO:0000256" key="14">
    <source>
        <dbReference type="ARBA" id="ARBA00023306"/>
    </source>
</evidence>
<dbReference type="PANTHER" id="PTHR28200:SF1">
    <property type="entry name" value="DASH COMPLEX SUBUNIT ASK1"/>
    <property type="match status" value="1"/>
</dbReference>
<dbReference type="GeneID" id="19204593"/>
<feature type="compositionally biased region" description="Polar residues" evidence="16">
    <location>
        <begin position="217"/>
        <end position="231"/>
    </location>
</feature>
<evidence type="ECO:0000256" key="1">
    <source>
        <dbReference type="ARBA" id="ARBA00004123"/>
    </source>
</evidence>
<evidence type="ECO:0000256" key="4">
    <source>
        <dbReference type="ARBA" id="ARBA00010731"/>
    </source>
</evidence>
<proteinExistence type="inferred from homology"/>
<evidence type="ECO:0000256" key="16">
    <source>
        <dbReference type="SAM" id="MobiDB-lite"/>
    </source>
</evidence>
<protein>
    <recommendedName>
        <fullName evidence="5">DASH complex subunit ASK1</fullName>
    </recommendedName>
</protein>
<evidence type="ECO:0000256" key="6">
    <source>
        <dbReference type="ARBA" id="ARBA00022454"/>
    </source>
</evidence>
<feature type="compositionally biased region" description="Low complexity" evidence="16">
    <location>
        <begin position="597"/>
        <end position="606"/>
    </location>
</feature>
<evidence type="ECO:0000256" key="13">
    <source>
        <dbReference type="ARBA" id="ARBA00023242"/>
    </source>
</evidence>
<feature type="compositionally biased region" description="Polar residues" evidence="16">
    <location>
        <begin position="298"/>
        <end position="307"/>
    </location>
</feature>
<feature type="region of interest" description="Disordered" evidence="16">
    <location>
        <begin position="1"/>
        <end position="20"/>
    </location>
</feature>
<feature type="compositionally biased region" description="Low complexity" evidence="16">
    <location>
        <begin position="107"/>
        <end position="118"/>
    </location>
</feature>
<evidence type="ECO:0000256" key="10">
    <source>
        <dbReference type="ARBA" id="ARBA00022776"/>
    </source>
</evidence>
<evidence type="ECO:0000256" key="15">
    <source>
        <dbReference type="ARBA" id="ARBA00023328"/>
    </source>
</evidence>
<dbReference type="KEGG" id="cput:CONPUDRAFT_161830"/>
<dbReference type="RefSeq" id="XP_007763798.1">
    <property type="nucleotide sequence ID" value="XM_007765608.1"/>
</dbReference>
<evidence type="ECO:0000256" key="2">
    <source>
        <dbReference type="ARBA" id="ARBA00004186"/>
    </source>
</evidence>
<feature type="compositionally biased region" description="Low complexity" evidence="16">
    <location>
        <begin position="485"/>
        <end position="502"/>
    </location>
</feature>
<comment type="similarity">
    <text evidence="4">Belongs to the DASH complex ASK1 family.</text>
</comment>
<keyword evidence="14" id="KW-0131">Cell cycle</keyword>
<dbReference type="GO" id="GO:0008608">
    <property type="term" value="P:attachment of spindle microtubules to kinetochore"/>
    <property type="evidence" value="ECO:0007669"/>
    <property type="project" value="InterPro"/>
</dbReference>
<dbReference type="Proteomes" id="UP000053558">
    <property type="component" value="Unassembled WGS sequence"/>
</dbReference>
<keyword evidence="15" id="KW-0137">Centromere</keyword>